<keyword evidence="6 7" id="KW-0742">SOS response</keyword>
<dbReference type="EMBL" id="DXCC01000017">
    <property type="protein sequence ID" value="HIZ15334.1"/>
    <property type="molecule type" value="Genomic_DNA"/>
</dbReference>
<evidence type="ECO:0000256" key="7">
    <source>
        <dbReference type="HAMAP-Rule" id="MF_00203"/>
    </source>
</evidence>
<dbReference type="HAMAP" id="MF_00203">
    <property type="entry name" value="UvrC"/>
    <property type="match status" value="1"/>
</dbReference>
<organism evidence="10 11">
    <name type="scientific">Candidatus Tidjanibacter faecipullorum</name>
    <dbReference type="NCBI Taxonomy" id="2838766"/>
    <lineage>
        <taxon>Bacteria</taxon>
        <taxon>Pseudomonadati</taxon>
        <taxon>Bacteroidota</taxon>
        <taxon>Bacteroidia</taxon>
        <taxon>Bacteroidales</taxon>
        <taxon>Rikenellaceae</taxon>
        <taxon>Tidjanibacter</taxon>
    </lineage>
</organism>
<comment type="subcellular location">
    <subcellularLocation>
        <location evidence="7">Cytoplasm</location>
    </subcellularLocation>
</comment>
<dbReference type="InterPro" id="IPR000305">
    <property type="entry name" value="GIY-YIG_endonuc"/>
</dbReference>
<dbReference type="InterPro" id="IPR035901">
    <property type="entry name" value="GIY-YIG_endonuc_sf"/>
</dbReference>
<dbReference type="GO" id="GO:0009432">
    <property type="term" value="P:SOS response"/>
    <property type="evidence" value="ECO:0007669"/>
    <property type="project" value="UniProtKB-UniRule"/>
</dbReference>
<keyword evidence="1 7" id="KW-0963">Cytoplasm</keyword>
<evidence type="ECO:0000313" key="10">
    <source>
        <dbReference type="EMBL" id="HIZ15334.1"/>
    </source>
</evidence>
<dbReference type="CDD" id="cd10434">
    <property type="entry name" value="GIY-YIG_UvrC_Cho"/>
    <property type="match status" value="1"/>
</dbReference>
<feature type="domain" description="UvrC family homology region profile" evidence="9">
    <location>
        <begin position="288"/>
        <end position="496"/>
    </location>
</feature>
<sequence>MAERSGTREEQESQPVLTVREQVALLPSTPGVYQFVNRAGEVIYVGKAKNLKRRVSSYFMESRPHSSKIRMMVRQITALRHIDVPTEQDALLLENSLIKTLQPRYNTLLKDDKTYPWIVVRNEPFPRVSSTRRLVRDGSYYFGPYSSVMVQKNMLELIHGLYQVRTCSLNLAPEAIARGRYGVCLQYHIGNCKGPCVGRQSAEEYAAVIERVKKTLRGDLRATREYLHEQMMAAAAEMKFEVAAQYKHRLALLDNYESKSVIVSTTLHRLDVFSLLMDEADGTAYCNYVKVSDGTVVNSFTVQLSVGAEADEREVLSRAILEISDRLSGTLAREVVVPFLPEEGLFGEEVKFTVPVRGDRLKLLEFSQRSAKLYRLEKLKNLEIKNPEKHTDRLMEAMRRALYMDVQPRHIECFDNSNLQGTYPVASCVVFRDGKPSRREYRHFNVKTVIGPDDFASMREIVRRRYSRLLAEGAELPDLIVVDGGKGQLSAAYGVLCELGLEHRIAIVGLAKRIEEIFFPNDPEPYYLDKTGEPLKVIMHLRDEAHRFGITFHRNKRSAGFIRSQLEEIEGVGVKSAAALMKRFRSVARIREASEAELAEVVGAARARRVWLHFHDGETAAAVPDTEAEAEAPEESV</sequence>
<dbReference type="AlphaFoldDB" id="A0A9D2DEH5"/>
<dbReference type="GO" id="GO:0009380">
    <property type="term" value="C:excinuclease repair complex"/>
    <property type="evidence" value="ECO:0007669"/>
    <property type="project" value="InterPro"/>
</dbReference>
<dbReference type="SMART" id="SM00465">
    <property type="entry name" value="GIYc"/>
    <property type="match status" value="1"/>
</dbReference>
<evidence type="ECO:0000256" key="6">
    <source>
        <dbReference type="ARBA" id="ARBA00023236"/>
    </source>
</evidence>
<evidence type="ECO:0000256" key="4">
    <source>
        <dbReference type="ARBA" id="ARBA00022881"/>
    </source>
</evidence>
<dbReference type="FunFam" id="3.40.1440.10:FF:000001">
    <property type="entry name" value="UvrABC system protein C"/>
    <property type="match status" value="1"/>
</dbReference>
<keyword evidence="5 7" id="KW-0234">DNA repair</keyword>
<dbReference type="InterPro" id="IPR001162">
    <property type="entry name" value="UvrC_RNase_H_dom"/>
</dbReference>
<accession>A0A9D2DEH5</accession>
<evidence type="ECO:0000259" key="8">
    <source>
        <dbReference type="PROSITE" id="PS50164"/>
    </source>
</evidence>
<dbReference type="InterPro" id="IPR047296">
    <property type="entry name" value="GIY-YIG_UvrC_Cho"/>
</dbReference>
<dbReference type="SUPFAM" id="SSF46600">
    <property type="entry name" value="C-terminal UvrC-binding domain of UvrB"/>
    <property type="match status" value="1"/>
</dbReference>
<dbReference type="InterPro" id="IPR010994">
    <property type="entry name" value="RuvA_2-like"/>
</dbReference>
<dbReference type="PROSITE" id="PS50164">
    <property type="entry name" value="GIY_YIG"/>
    <property type="match status" value="1"/>
</dbReference>
<comment type="subunit">
    <text evidence="7">Interacts with UvrB in an incision complex.</text>
</comment>
<dbReference type="Pfam" id="PF14520">
    <property type="entry name" value="HHH_5"/>
    <property type="match status" value="1"/>
</dbReference>
<dbReference type="Proteomes" id="UP000824014">
    <property type="component" value="Unassembled WGS sequence"/>
</dbReference>
<dbReference type="PROSITE" id="PS50165">
    <property type="entry name" value="UVRC"/>
    <property type="match status" value="1"/>
</dbReference>
<dbReference type="GO" id="GO:0009381">
    <property type="term" value="F:excinuclease ABC activity"/>
    <property type="evidence" value="ECO:0007669"/>
    <property type="project" value="UniProtKB-UniRule"/>
</dbReference>
<keyword evidence="2 7" id="KW-0227">DNA damage</keyword>
<dbReference type="NCBIfam" id="TIGR00194">
    <property type="entry name" value="uvrC"/>
    <property type="match status" value="1"/>
</dbReference>
<dbReference type="Pfam" id="PF22920">
    <property type="entry name" value="UvrC_RNaseH"/>
    <property type="match status" value="1"/>
</dbReference>
<reference evidence="10" key="1">
    <citation type="journal article" date="2021" name="PeerJ">
        <title>Extensive microbial diversity within the chicken gut microbiome revealed by metagenomics and culture.</title>
        <authorList>
            <person name="Gilroy R."/>
            <person name="Ravi A."/>
            <person name="Getino M."/>
            <person name="Pursley I."/>
            <person name="Horton D.L."/>
            <person name="Alikhan N.F."/>
            <person name="Baker D."/>
            <person name="Gharbi K."/>
            <person name="Hall N."/>
            <person name="Watson M."/>
            <person name="Adriaenssens E.M."/>
            <person name="Foster-Nyarko E."/>
            <person name="Jarju S."/>
            <person name="Secka A."/>
            <person name="Antonio M."/>
            <person name="Oren A."/>
            <person name="Chaudhuri R.R."/>
            <person name="La Ragione R."/>
            <person name="Hildebrand F."/>
            <person name="Pallen M.J."/>
        </authorList>
    </citation>
    <scope>NUCLEOTIDE SEQUENCE</scope>
    <source>
        <strain evidence="10">ChiHjej11B10-19426</strain>
    </source>
</reference>
<comment type="similarity">
    <text evidence="7">Belongs to the UvrC family.</text>
</comment>
<dbReference type="GO" id="GO:0006289">
    <property type="term" value="P:nucleotide-excision repair"/>
    <property type="evidence" value="ECO:0007669"/>
    <property type="project" value="UniProtKB-UniRule"/>
</dbReference>
<dbReference type="GO" id="GO:0005737">
    <property type="term" value="C:cytoplasm"/>
    <property type="evidence" value="ECO:0007669"/>
    <property type="project" value="UniProtKB-SubCell"/>
</dbReference>
<comment type="function">
    <text evidence="7">The UvrABC repair system catalyzes the recognition and processing of DNA lesions. UvrC both incises the 5' and 3' sides of the lesion. The N-terminal half is responsible for the 3' incision and the C-terminal half is responsible for the 5' incision.</text>
</comment>
<reference evidence="10" key="2">
    <citation type="submission" date="2021-04" db="EMBL/GenBank/DDBJ databases">
        <authorList>
            <person name="Gilroy R."/>
        </authorList>
    </citation>
    <scope>NUCLEOTIDE SEQUENCE</scope>
    <source>
        <strain evidence="10">ChiHjej11B10-19426</strain>
    </source>
</reference>
<dbReference type="Gene3D" id="3.30.420.340">
    <property type="entry name" value="UvrC, RNAse H endonuclease domain"/>
    <property type="match status" value="1"/>
</dbReference>
<evidence type="ECO:0000256" key="1">
    <source>
        <dbReference type="ARBA" id="ARBA00022490"/>
    </source>
</evidence>
<dbReference type="Pfam" id="PF01541">
    <property type="entry name" value="GIY-YIG"/>
    <property type="match status" value="1"/>
</dbReference>
<name>A0A9D2DEH5_9BACT</name>
<dbReference type="InterPro" id="IPR004791">
    <property type="entry name" value="UvrC"/>
</dbReference>
<gene>
    <name evidence="7 10" type="primary">uvrC</name>
    <name evidence="10" type="ORF">H9816_05445</name>
</gene>
<dbReference type="PANTHER" id="PTHR30562:SF1">
    <property type="entry name" value="UVRABC SYSTEM PROTEIN C"/>
    <property type="match status" value="1"/>
</dbReference>
<dbReference type="SUPFAM" id="SSF47781">
    <property type="entry name" value="RuvA domain 2-like"/>
    <property type="match status" value="1"/>
</dbReference>
<protein>
    <recommendedName>
        <fullName evidence="7">UvrABC system protein C</fullName>
        <shortName evidence="7">Protein UvrC</shortName>
    </recommendedName>
    <alternativeName>
        <fullName evidence="7">Excinuclease ABC subunit C</fullName>
    </alternativeName>
</protein>
<keyword evidence="4 7" id="KW-0267">Excision nuclease</keyword>
<evidence type="ECO:0000259" key="9">
    <source>
        <dbReference type="PROSITE" id="PS50165"/>
    </source>
</evidence>
<comment type="caution">
    <text evidence="10">The sequence shown here is derived from an EMBL/GenBank/DDBJ whole genome shotgun (WGS) entry which is preliminary data.</text>
</comment>
<dbReference type="Pfam" id="PF08459">
    <property type="entry name" value="UvrC_RNaseH_dom"/>
    <property type="match status" value="1"/>
</dbReference>
<dbReference type="InterPro" id="IPR038476">
    <property type="entry name" value="UvrC_RNase_H_dom_sf"/>
</dbReference>
<evidence type="ECO:0000256" key="5">
    <source>
        <dbReference type="ARBA" id="ARBA00023204"/>
    </source>
</evidence>
<dbReference type="GO" id="GO:0003677">
    <property type="term" value="F:DNA binding"/>
    <property type="evidence" value="ECO:0007669"/>
    <property type="project" value="UniProtKB-UniRule"/>
</dbReference>
<dbReference type="InterPro" id="IPR050066">
    <property type="entry name" value="UvrABC_protein_C"/>
</dbReference>
<dbReference type="InterPro" id="IPR036876">
    <property type="entry name" value="UVR_dom_sf"/>
</dbReference>
<dbReference type="PANTHER" id="PTHR30562">
    <property type="entry name" value="UVRC/OXIDOREDUCTASE"/>
    <property type="match status" value="1"/>
</dbReference>
<dbReference type="Gene3D" id="3.40.1440.10">
    <property type="entry name" value="GIY-YIG endonuclease"/>
    <property type="match status" value="1"/>
</dbReference>
<dbReference type="Gene3D" id="1.10.150.20">
    <property type="entry name" value="5' to 3' exonuclease, C-terminal subdomain"/>
    <property type="match status" value="1"/>
</dbReference>
<dbReference type="SUPFAM" id="SSF82771">
    <property type="entry name" value="GIY-YIG endonuclease"/>
    <property type="match status" value="1"/>
</dbReference>
<evidence type="ECO:0000313" key="11">
    <source>
        <dbReference type="Proteomes" id="UP000824014"/>
    </source>
</evidence>
<feature type="domain" description="GIY-YIG" evidence="8">
    <location>
        <begin position="28"/>
        <end position="107"/>
    </location>
</feature>
<evidence type="ECO:0000256" key="3">
    <source>
        <dbReference type="ARBA" id="ARBA00022769"/>
    </source>
</evidence>
<proteinExistence type="inferred from homology"/>
<evidence type="ECO:0000256" key="2">
    <source>
        <dbReference type="ARBA" id="ARBA00022763"/>
    </source>
</evidence>
<keyword evidence="3 7" id="KW-0228">DNA excision</keyword>